<proteinExistence type="predicted"/>
<reference evidence="1" key="1">
    <citation type="submission" date="2018-06" db="EMBL/GenBank/DDBJ databases">
        <authorList>
            <person name="Zhirakovskaya E."/>
        </authorList>
    </citation>
    <scope>NUCLEOTIDE SEQUENCE</scope>
</reference>
<dbReference type="AlphaFoldDB" id="A0A3B0VZC7"/>
<organism evidence="1">
    <name type="scientific">hydrothermal vent metagenome</name>
    <dbReference type="NCBI Taxonomy" id="652676"/>
    <lineage>
        <taxon>unclassified sequences</taxon>
        <taxon>metagenomes</taxon>
        <taxon>ecological metagenomes</taxon>
    </lineage>
</organism>
<protein>
    <submittedName>
        <fullName evidence="1">Uncharacterized protein</fullName>
    </submittedName>
</protein>
<gene>
    <name evidence="1" type="ORF">MNBD_GAMMA04-1064</name>
</gene>
<evidence type="ECO:0000313" key="1">
    <source>
        <dbReference type="EMBL" id="VAW49018.1"/>
    </source>
</evidence>
<accession>A0A3B0VZC7</accession>
<sequence length="113" mass="12220">MNKKQITLSIAILLTIQSGMTIAKDLPEGAIQEGSLSNEKLISDAKMGVVGKMAALGCNKAESYSAYITQMPEGNVGEKVWKELWLVTGCDNTYPINIKFQEDGTGGAHWSIK</sequence>
<dbReference type="EMBL" id="UOFB01000315">
    <property type="protein sequence ID" value="VAW49018.1"/>
    <property type="molecule type" value="Genomic_DNA"/>
</dbReference>
<name>A0A3B0VZC7_9ZZZZ</name>